<sequence>MKTPPRVNAVPLLSFVVIAYNVEDSIARCLCGLRAQLSTVAEVIVVDDASTDGTLTAINSAVEDDPRFRVISKCRNEGPHLARRTGVELSSGRYVYFVDGDDEVSAVFCDVALPFMQSHEADIYRFGIDVVACGDKNKASAASTASVFNASRGESEGADILARSFSDDCEQQDTWSVTVCAYNGDFCRAAWKTMVSERLGYMEDAYEFFVLASRARRLINCTDIHMLKYYFGAGRSGYGSMSRDSFEQRQREIKVLVECVQAYVSDSCTDSLARYACWLEERCLLTISNEWVTRLSLGDQLDVIPALVDTWGVGSVLHALVAPLMGRARWVLEDCSRLDDMTLIRWRSVFEPLMEASDVAFRHDEKTSILIELLRQIDDHRTARDRDVRERLELEMARESVFPRRVFNALLPRGSKIRRALSAVVRELSS</sequence>
<dbReference type="InParanoid" id="A0A414NFW8"/>
<keyword evidence="1" id="KW-0328">Glycosyltransferase</keyword>
<gene>
    <name evidence="4" type="ORF">DW682_03190</name>
</gene>
<dbReference type="AlphaFoldDB" id="A0A414NFW8"/>
<comment type="caution">
    <text evidence="4">The sequence shown here is derived from an EMBL/GenBank/DDBJ whole genome shotgun (WGS) entry which is preliminary data.</text>
</comment>
<dbReference type="GO" id="GO:0016757">
    <property type="term" value="F:glycosyltransferase activity"/>
    <property type="evidence" value="ECO:0007669"/>
    <property type="project" value="UniProtKB-KW"/>
</dbReference>
<dbReference type="PANTHER" id="PTHR22916">
    <property type="entry name" value="GLYCOSYLTRANSFERASE"/>
    <property type="match status" value="1"/>
</dbReference>
<dbReference type="SUPFAM" id="SSF53448">
    <property type="entry name" value="Nucleotide-diphospho-sugar transferases"/>
    <property type="match status" value="1"/>
</dbReference>
<protein>
    <submittedName>
        <fullName evidence="4">Glycosyltransferase family 2 protein</fullName>
    </submittedName>
</protein>
<dbReference type="Proteomes" id="UP000283983">
    <property type="component" value="Unassembled WGS sequence"/>
</dbReference>
<dbReference type="InterPro" id="IPR029044">
    <property type="entry name" value="Nucleotide-diphossugar_trans"/>
</dbReference>
<dbReference type="RefSeq" id="WP_118103058.1">
    <property type="nucleotide sequence ID" value="NZ_CABJEU010000001.1"/>
</dbReference>
<dbReference type="PANTHER" id="PTHR22916:SF51">
    <property type="entry name" value="GLYCOSYLTRANSFERASE EPSH-RELATED"/>
    <property type="match status" value="1"/>
</dbReference>
<dbReference type="CDD" id="cd00761">
    <property type="entry name" value="Glyco_tranf_GTA_type"/>
    <property type="match status" value="1"/>
</dbReference>
<evidence type="ECO:0000256" key="2">
    <source>
        <dbReference type="ARBA" id="ARBA00022679"/>
    </source>
</evidence>
<accession>A0A414NFW8</accession>
<feature type="domain" description="Glycosyltransferase 2-like" evidence="3">
    <location>
        <begin position="14"/>
        <end position="141"/>
    </location>
</feature>
<dbReference type="Pfam" id="PF00535">
    <property type="entry name" value="Glycos_transf_2"/>
    <property type="match status" value="1"/>
</dbReference>
<organism evidence="4 5">
    <name type="scientific">Collinsella intestinalis</name>
    <dbReference type="NCBI Taxonomy" id="147207"/>
    <lineage>
        <taxon>Bacteria</taxon>
        <taxon>Bacillati</taxon>
        <taxon>Actinomycetota</taxon>
        <taxon>Coriobacteriia</taxon>
        <taxon>Coriobacteriales</taxon>
        <taxon>Coriobacteriaceae</taxon>
        <taxon>Collinsella</taxon>
    </lineage>
</organism>
<name>A0A414NFW8_9ACTN</name>
<evidence type="ECO:0000256" key="1">
    <source>
        <dbReference type="ARBA" id="ARBA00022676"/>
    </source>
</evidence>
<evidence type="ECO:0000313" key="5">
    <source>
        <dbReference type="Proteomes" id="UP000283983"/>
    </source>
</evidence>
<dbReference type="Gene3D" id="3.90.550.10">
    <property type="entry name" value="Spore Coat Polysaccharide Biosynthesis Protein SpsA, Chain A"/>
    <property type="match status" value="1"/>
</dbReference>
<evidence type="ECO:0000259" key="3">
    <source>
        <dbReference type="Pfam" id="PF00535"/>
    </source>
</evidence>
<evidence type="ECO:0000313" key="4">
    <source>
        <dbReference type="EMBL" id="RHF38709.1"/>
    </source>
</evidence>
<proteinExistence type="predicted"/>
<reference evidence="4 5" key="1">
    <citation type="submission" date="2018-08" db="EMBL/GenBank/DDBJ databases">
        <title>A genome reference for cultivated species of the human gut microbiota.</title>
        <authorList>
            <person name="Zou Y."/>
            <person name="Xue W."/>
            <person name="Luo G."/>
        </authorList>
    </citation>
    <scope>NUCLEOTIDE SEQUENCE [LARGE SCALE GENOMIC DNA]</scope>
    <source>
        <strain evidence="4 5">AM25-33</strain>
    </source>
</reference>
<keyword evidence="2 4" id="KW-0808">Transferase</keyword>
<keyword evidence="5" id="KW-1185">Reference proteome</keyword>
<dbReference type="EMBL" id="QSLJ01000001">
    <property type="protein sequence ID" value="RHF38709.1"/>
    <property type="molecule type" value="Genomic_DNA"/>
</dbReference>
<dbReference type="InterPro" id="IPR001173">
    <property type="entry name" value="Glyco_trans_2-like"/>
</dbReference>